<keyword evidence="2" id="KW-1133">Transmembrane helix</keyword>
<feature type="compositionally biased region" description="Basic and acidic residues" evidence="1">
    <location>
        <begin position="416"/>
        <end position="425"/>
    </location>
</feature>
<sequence length="433" mass="49180">MWRGSGPLLIGTTPLLPRMFKKMRMSSMLLSGFQKKICKNTKKKFDLLGNCCYSPMYKFVYPKEIEEQNPPDLVMLRASTMMSLDIRYSLFVDNNEHFATFCKTGSHKSNQLFQYSVRMHAWIARILVAFLHIAFVVSFSEMFEWFVPHIDEDWLGFTIHCVFECLTFLMIIFITYKIDTPKQNFKRSNQSGCTLACKRAVIKSLMQSVTLIGFVTLFGVFVVRLVAPKNGKKWSVKKRVGIEMGLGFVGGVIGNMIGFIFCHFIPYPCCRTVIREEDAGTETKHVEEGKEGHPQSQSTGSTPVPKRSAIASDISETTYHDQGRLSGRKEDAKDEKVIFKKSPDDILQDDEIRETTISGSKIKLNIDGDTSYVRRETPKSSREGEEGESETDSTQFKIVEESFPSSTEDVSPETEAEIHESKQDETNLDDADM</sequence>
<evidence type="ECO:0000256" key="1">
    <source>
        <dbReference type="SAM" id="MobiDB-lite"/>
    </source>
</evidence>
<feature type="transmembrane region" description="Helical" evidence="2">
    <location>
        <begin position="208"/>
        <end position="226"/>
    </location>
</feature>
<protein>
    <recommendedName>
        <fullName evidence="3">LRAT domain-containing protein</fullName>
    </recommendedName>
</protein>
<evidence type="ECO:0000313" key="4">
    <source>
        <dbReference type="EMBL" id="KAJ8037065.1"/>
    </source>
</evidence>
<comment type="caution">
    <text evidence="4">The sequence shown here is derived from an EMBL/GenBank/DDBJ whole genome shotgun (WGS) entry which is preliminary data.</text>
</comment>
<dbReference type="OrthoDB" id="421951at2759"/>
<evidence type="ECO:0000256" key="2">
    <source>
        <dbReference type="SAM" id="Phobius"/>
    </source>
</evidence>
<dbReference type="EMBL" id="JAIZAY010000008">
    <property type="protein sequence ID" value="KAJ8037065.1"/>
    <property type="molecule type" value="Genomic_DNA"/>
</dbReference>
<proteinExistence type="predicted"/>
<dbReference type="AlphaFoldDB" id="A0A9Q1H902"/>
<feature type="compositionally biased region" description="Basic and acidic residues" evidence="1">
    <location>
        <begin position="372"/>
        <end position="384"/>
    </location>
</feature>
<accession>A0A9Q1H902</accession>
<feature type="region of interest" description="Disordered" evidence="1">
    <location>
        <begin position="281"/>
        <end position="337"/>
    </location>
</feature>
<feature type="compositionally biased region" description="Basic and acidic residues" evidence="1">
    <location>
        <begin position="281"/>
        <end position="293"/>
    </location>
</feature>
<keyword evidence="2" id="KW-0472">Membrane</keyword>
<feature type="domain" description="LRAT" evidence="3">
    <location>
        <begin position="61"/>
        <end position="107"/>
    </location>
</feature>
<organism evidence="4 5">
    <name type="scientific">Holothuria leucospilota</name>
    <name type="common">Black long sea cucumber</name>
    <name type="synonym">Mertensiothuria leucospilota</name>
    <dbReference type="NCBI Taxonomy" id="206669"/>
    <lineage>
        <taxon>Eukaryota</taxon>
        <taxon>Metazoa</taxon>
        <taxon>Echinodermata</taxon>
        <taxon>Eleutherozoa</taxon>
        <taxon>Echinozoa</taxon>
        <taxon>Holothuroidea</taxon>
        <taxon>Aspidochirotacea</taxon>
        <taxon>Aspidochirotida</taxon>
        <taxon>Holothuriidae</taxon>
        <taxon>Holothuria</taxon>
    </lineage>
</organism>
<feature type="region of interest" description="Disordered" evidence="1">
    <location>
        <begin position="368"/>
        <end position="433"/>
    </location>
</feature>
<dbReference type="Gene3D" id="3.90.1720.10">
    <property type="entry name" value="endopeptidase domain like (from Nostoc punctiforme)"/>
    <property type="match status" value="1"/>
</dbReference>
<dbReference type="Proteomes" id="UP001152320">
    <property type="component" value="Chromosome 8"/>
</dbReference>
<feature type="transmembrane region" description="Helical" evidence="2">
    <location>
        <begin position="122"/>
        <end position="142"/>
    </location>
</feature>
<evidence type="ECO:0000313" key="5">
    <source>
        <dbReference type="Proteomes" id="UP001152320"/>
    </source>
</evidence>
<name>A0A9Q1H902_HOLLE</name>
<reference evidence="4" key="1">
    <citation type="submission" date="2021-10" db="EMBL/GenBank/DDBJ databases">
        <title>Tropical sea cucumber genome reveals ecological adaptation and Cuvierian tubules defense mechanism.</title>
        <authorList>
            <person name="Chen T."/>
        </authorList>
    </citation>
    <scope>NUCLEOTIDE SEQUENCE</scope>
    <source>
        <strain evidence="4">Nanhai2018</strain>
        <tissue evidence="4">Muscle</tissue>
    </source>
</reference>
<feature type="transmembrane region" description="Helical" evidence="2">
    <location>
        <begin position="246"/>
        <end position="265"/>
    </location>
</feature>
<feature type="transmembrane region" description="Helical" evidence="2">
    <location>
        <begin position="154"/>
        <end position="176"/>
    </location>
</feature>
<keyword evidence="2" id="KW-0812">Transmembrane</keyword>
<dbReference type="Pfam" id="PF04970">
    <property type="entry name" value="LRAT"/>
    <property type="match status" value="1"/>
</dbReference>
<feature type="compositionally biased region" description="Basic and acidic residues" evidence="1">
    <location>
        <begin position="318"/>
        <end position="337"/>
    </location>
</feature>
<keyword evidence="5" id="KW-1185">Reference proteome</keyword>
<evidence type="ECO:0000259" key="3">
    <source>
        <dbReference type="Pfam" id="PF04970"/>
    </source>
</evidence>
<gene>
    <name evidence="4" type="ORF">HOLleu_17792</name>
</gene>
<dbReference type="InterPro" id="IPR007053">
    <property type="entry name" value="LRAT_dom"/>
</dbReference>